<dbReference type="GO" id="GO:0003677">
    <property type="term" value="F:DNA binding"/>
    <property type="evidence" value="ECO:0007669"/>
    <property type="project" value="InterPro"/>
</dbReference>
<keyword evidence="1" id="KW-0233">DNA recombination</keyword>
<gene>
    <name evidence="3" type="ORF">BG844_23330</name>
</gene>
<proteinExistence type="predicted"/>
<protein>
    <recommendedName>
        <fullName evidence="5">Phage integrase family protein</fullName>
    </recommendedName>
</protein>
<dbReference type="InterPro" id="IPR013762">
    <property type="entry name" value="Integrase-like_cat_sf"/>
</dbReference>
<evidence type="ECO:0000256" key="1">
    <source>
        <dbReference type="ARBA" id="ARBA00023172"/>
    </source>
</evidence>
<sequence length="130" mass="14055">MLPGLTPHGQRHGYQTWMDEDGIPYVAQSQQMGHEVPGTRGIYSHVTDRMLNEIREALQERWMAALRARAALSPTSAVPVLHAALMALFDPPRPLPLGAAAPICSQNRTPERQSAGPLPRSGALTALSLG</sequence>
<dbReference type="Proteomes" id="UP000182486">
    <property type="component" value="Unassembled WGS sequence"/>
</dbReference>
<feature type="region of interest" description="Disordered" evidence="2">
    <location>
        <begin position="100"/>
        <end position="130"/>
    </location>
</feature>
<dbReference type="InterPro" id="IPR011010">
    <property type="entry name" value="DNA_brk_join_enz"/>
</dbReference>
<reference evidence="3 4" key="1">
    <citation type="submission" date="2016-09" db="EMBL/GenBank/DDBJ databases">
        <title>Couchioplanes caeruleus draft genome sequence.</title>
        <authorList>
            <person name="Sheehan J."/>
            <person name="Caffrey P."/>
        </authorList>
    </citation>
    <scope>NUCLEOTIDE SEQUENCE [LARGE SCALE GENOMIC DNA]</scope>
    <source>
        <strain evidence="3 4">DSM 43634</strain>
    </source>
</reference>
<accession>A0A1K0FGL6</accession>
<dbReference type="GO" id="GO:0015074">
    <property type="term" value="P:DNA integration"/>
    <property type="evidence" value="ECO:0007669"/>
    <property type="project" value="InterPro"/>
</dbReference>
<dbReference type="GO" id="GO:0006310">
    <property type="term" value="P:DNA recombination"/>
    <property type="evidence" value="ECO:0007669"/>
    <property type="project" value="UniProtKB-KW"/>
</dbReference>
<evidence type="ECO:0008006" key="5">
    <source>
        <dbReference type="Google" id="ProtNLM"/>
    </source>
</evidence>
<evidence type="ECO:0000313" key="3">
    <source>
        <dbReference type="EMBL" id="OJF11957.1"/>
    </source>
</evidence>
<keyword evidence="4" id="KW-1185">Reference proteome</keyword>
<organism evidence="3 4">
    <name type="scientific">Couchioplanes caeruleus subsp. caeruleus</name>
    <dbReference type="NCBI Taxonomy" id="56427"/>
    <lineage>
        <taxon>Bacteria</taxon>
        <taxon>Bacillati</taxon>
        <taxon>Actinomycetota</taxon>
        <taxon>Actinomycetes</taxon>
        <taxon>Micromonosporales</taxon>
        <taxon>Micromonosporaceae</taxon>
        <taxon>Couchioplanes</taxon>
    </lineage>
</organism>
<dbReference type="Gene3D" id="1.10.443.10">
    <property type="entry name" value="Intergrase catalytic core"/>
    <property type="match status" value="1"/>
</dbReference>
<dbReference type="AlphaFoldDB" id="A0A1K0FGL6"/>
<comment type="caution">
    <text evidence="3">The sequence shown here is derived from an EMBL/GenBank/DDBJ whole genome shotgun (WGS) entry which is preliminary data.</text>
</comment>
<evidence type="ECO:0000313" key="4">
    <source>
        <dbReference type="Proteomes" id="UP000182486"/>
    </source>
</evidence>
<dbReference type="SUPFAM" id="SSF56349">
    <property type="entry name" value="DNA breaking-rejoining enzymes"/>
    <property type="match status" value="1"/>
</dbReference>
<dbReference type="EMBL" id="MEIA01000256">
    <property type="protein sequence ID" value="OJF11957.1"/>
    <property type="molecule type" value="Genomic_DNA"/>
</dbReference>
<evidence type="ECO:0000256" key="2">
    <source>
        <dbReference type="SAM" id="MobiDB-lite"/>
    </source>
</evidence>
<name>A0A1K0FGL6_9ACTN</name>